<evidence type="ECO:0000256" key="3">
    <source>
        <dbReference type="ARBA" id="ARBA00022989"/>
    </source>
</evidence>
<accession>A0A8E2B768</accession>
<feature type="domain" description="Amino acid permease/ SLC12A" evidence="6">
    <location>
        <begin position="34"/>
        <end position="404"/>
    </location>
</feature>
<dbReference type="Gene3D" id="1.20.1740.10">
    <property type="entry name" value="Amino acid/polyamine transporter I"/>
    <property type="match status" value="1"/>
</dbReference>
<evidence type="ECO:0000313" key="7">
    <source>
        <dbReference type="EMBL" id="MBB2503611.1"/>
    </source>
</evidence>
<dbReference type="Pfam" id="PF00324">
    <property type="entry name" value="AA_permease"/>
    <property type="match status" value="1"/>
</dbReference>
<dbReference type="EMBL" id="PJMY01000002">
    <property type="protein sequence ID" value="PKV99470.1"/>
    <property type="molecule type" value="Genomic_DNA"/>
</dbReference>
<dbReference type="PANTHER" id="PTHR42770:SF7">
    <property type="entry name" value="MEMBRANE PROTEIN"/>
    <property type="match status" value="1"/>
</dbReference>
<dbReference type="InterPro" id="IPR004841">
    <property type="entry name" value="AA-permease/SLC12A_dom"/>
</dbReference>
<evidence type="ECO:0000256" key="4">
    <source>
        <dbReference type="ARBA" id="ARBA00023136"/>
    </source>
</evidence>
<keyword evidence="3 5" id="KW-1133">Transmembrane helix</keyword>
<feature type="transmembrane region" description="Helical" evidence="5">
    <location>
        <begin position="211"/>
        <end position="230"/>
    </location>
</feature>
<feature type="transmembrane region" description="Helical" evidence="5">
    <location>
        <begin position="446"/>
        <end position="469"/>
    </location>
</feature>
<dbReference type="GO" id="GO:0055085">
    <property type="term" value="P:transmembrane transport"/>
    <property type="evidence" value="ECO:0007669"/>
    <property type="project" value="InterPro"/>
</dbReference>
<feature type="transmembrane region" description="Helical" evidence="5">
    <location>
        <begin position="294"/>
        <end position="317"/>
    </location>
</feature>
<dbReference type="Proteomes" id="UP000550260">
    <property type="component" value="Unassembled WGS sequence"/>
</dbReference>
<feature type="transmembrane region" description="Helical" evidence="5">
    <location>
        <begin position="251"/>
        <end position="274"/>
    </location>
</feature>
<keyword evidence="4 5" id="KW-0472">Membrane</keyword>
<reference evidence="8 9" key="1">
    <citation type="submission" date="2017-12" db="EMBL/GenBank/DDBJ databases">
        <title>Sequencing the genomes of 1000 Actinobacteria strains.</title>
        <authorList>
            <person name="Klenk H.-P."/>
        </authorList>
    </citation>
    <scope>NUCLEOTIDE SEQUENCE [LARGE SCALE GENOMIC DNA]</scope>
    <source>
        <strain evidence="8 9">DSM 45165</strain>
    </source>
</reference>
<evidence type="ECO:0000256" key="5">
    <source>
        <dbReference type="SAM" id="Phobius"/>
    </source>
</evidence>
<organism evidence="8 9">
    <name type="scientific">Amycolatopsis echigonensis</name>
    <dbReference type="NCBI Taxonomy" id="2576905"/>
    <lineage>
        <taxon>Bacteria</taxon>
        <taxon>Bacillati</taxon>
        <taxon>Actinomycetota</taxon>
        <taxon>Actinomycetes</taxon>
        <taxon>Pseudonocardiales</taxon>
        <taxon>Pseudonocardiaceae</taxon>
        <taxon>Amycolatopsis</taxon>
    </lineage>
</organism>
<feature type="transmembrane region" description="Helical" evidence="5">
    <location>
        <begin position="380"/>
        <end position="405"/>
    </location>
</feature>
<evidence type="ECO:0000313" key="9">
    <source>
        <dbReference type="Proteomes" id="UP000233750"/>
    </source>
</evidence>
<dbReference type="Proteomes" id="UP000233750">
    <property type="component" value="Unassembled WGS sequence"/>
</dbReference>
<comment type="caution">
    <text evidence="8">The sequence shown here is derived from an EMBL/GenBank/DDBJ whole genome shotgun (WGS) entry which is preliminary data.</text>
</comment>
<feature type="transmembrane region" description="Helical" evidence="5">
    <location>
        <begin position="93"/>
        <end position="112"/>
    </location>
</feature>
<dbReference type="GO" id="GO:0016020">
    <property type="term" value="C:membrane"/>
    <property type="evidence" value="ECO:0007669"/>
    <property type="project" value="UniProtKB-SubCell"/>
</dbReference>
<name>A0A2N3X026_9PSEU</name>
<dbReference type="PIRSF" id="PIRSF006060">
    <property type="entry name" value="AA_transporter"/>
    <property type="match status" value="1"/>
</dbReference>
<comment type="subcellular location">
    <subcellularLocation>
        <location evidence="1">Membrane</location>
        <topology evidence="1">Multi-pass membrane protein</topology>
    </subcellularLocation>
</comment>
<gene>
    <name evidence="8" type="ORF">ATK30_0444</name>
    <name evidence="7" type="ORF">H5411_31285</name>
</gene>
<feature type="transmembrane region" description="Helical" evidence="5">
    <location>
        <begin position="417"/>
        <end position="434"/>
    </location>
</feature>
<feature type="transmembrane region" description="Helical" evidence="5">
    <location>
        <begin position="132"/>
        <end position="154"/>
    </location>
</feature>
<dbReference type="RefSeq" id="WP_158242436.1">
    <property type="nucleotide sequence ID" value="NZ_JACJHR010000057.1"/>
</dbReference>
<reference evidence="7 10" key="2">
    <citation type="submission" date="2020-08" db="EMBL/GenBank/DDBJ databases">
        <title>Amycolatopsis echigonensis JCM 21831.</title>
        <authorList>
            <person name="Tedsree N."/>
            <person name="Kuncharoen N."/>
            <person name="Likhitwitayawuid K."/>
            <person name="Tanasupawat S."/>
        </authorList>
    </citation>
    <scope>NUCLEOTIDE SEQUENCE [LARGE SCALE GENOMIC DNA]</scope>
    <source>
        <strain evidence="7 10">JCM 21831</strain>
    </source>
</reference>
<keyword evidence="9" id="KW-1185">Reference proteome</keyword>
<proteinExistence type="predicted"/>
<feature type="transmembrane region" description="Helical" evidence="5">
    <location>
        <begin position="25"/>
        <end position="47"/>
    </location>
</feature>
<sequence length="483" mass="49465">MSAPANGNQAAAPERLRRELKVTDAAAFSVGLIGPVGAMALLGVGAAGLLGEGATWAFVFAILGVSLVGYGFVKLSQHISHTGSVYALVGRTLGPRAGFVAGAALFTAYATIGTGSTIEIALFFNKVLGQLGLAGAGASEWIWTALVALVLVVALSLSEIRVITRILLICELAGAALVGLLSIVIIVRVAAGHGPHGQTFSWNFLHLPAGTGVGTIAGAAVFGFLAFAGFEGAASLGEETMNPKREIPRALKITIVVVGAFFLLAIVGQALGYGTGPAGVKAFSAAEDPYGDLAGQYLGSAMGVLLNLVASVSLFAITLGTVNGAARVGYALIRDAGVPGPVVRLTKRGAPVGTIVVTSLLILCFAVGQRLAGTGVLDATFYWLTIGTISLLVAYAMATVGAFRFLFLSGRPNAPRWQAVVPVLALAFIAYTIFKNVVGVSGPYRFFPYIILAVLLVATVVVAAVPGLADRVRTRIADQGDSE</sequence>
<accession>A0A2N3X026</accession>
<evidence type="ECO:0000259" key="6">
    <source>
        <dbReference type="Pfam" id="PF00324"/>
    </source>
</evidence>
<dbReference type="InterPro" id="IPR050367">
    <property type="entry name" value="APC_superfamily"/>
</dbReference>
<keyword evidence="2 5" id="KW-0812">Transmembrane</keyword>
<dbReference type="PANTHER" id="PTHR42770">
    <property type="entry name" value="AMINO ACID TRANSPORTER-RELATED"/>
    <property type="match status" value="1"/>
</dbReference>
<evidence type="ECO:0000313" key="10">
    <source>
        <dbReference type="Proteomes" id="UP000550260"/>
    </source>
</evidence>
<feature type="transmembrane region" description="Helical" evidence="5">
    <location>
        <begin position="53"/>
        <end position="73"/>
    </location>
</feature>
<feature type="transmembrane region" description="Helical" evidence="5">
    <location>
        <begin position="349"/>
        <end position="368"/>
    </location>
</feature>
<feature type="transmembrane region" description="Helical" evidence="5">
    <location>
        <begin position="166"/>
        <end position="191"/>
    </location>
</feature>
<evidence type="ECO:0000256" key="1">
    <source>
        <dbReference type="ARBA" id="ARBA00004141"/>
    </source>
</evidence>
<dbReference type="AlphaFoldDB" id="A0A2N3X026"/>
<dbReference type="EMBL" id="JACJHR010000057">
    <property type="protein sequence ID" value="MBB2503611.1"/>
    <property type="molecule type" value="Genomic_DNA"/>
</dbReference>
<evidence type="ECO:0000313" key="8">
    <source>
        <dbReference type="EMBL" id="PKV99470.1"/>
    </source>
</evidence>
<dbReference type="OrthoDB" id="4568421at2"/>
<protein>
    <submittedName>
        <fullName evidence="7">APC family permease</fullName>
    </submittedName>
    <submittedName>
        <fullName evidence="8">Amino acid/polyamine/organocation transporter (APC superfamily)</fullName>
    </submittedName>
</protein>
<evidence type="ECO:0000256" key="2">
    <source>
        <dbReference type="ARBA" id="ARBA00022692"/>
    </source>
</evidence>